<dbReference type="PANTHER" id="PTHR43155">
    <property type="entry name" value="CYCLIC DI-GMP PHOSPHODIESTERASE PA4108-RELATED"/>
    <property type="match status" value="1"/>
</dbReference>
<dbReference type="EMBL" id="CP010086">
    <property type="protein sequence ID" value="AJG96726.1"/>
    <property type="molecule type" value="Genomic_DNA"/>
</dbReference>
<dbReference type="Proteomes" id="UP000031866">
    <property type="component" value="Chromosome"/>
</dbReference>
<proteinExistence type="predicted"/>
<dbReference type="Pfam" id="PF13487">
    <property type="entry name" value="HD_5"/>
    <property type="match status" value="1"/>
</dbReference>
<dbReference type="Gene3D" id="1.10.3210.10">
    <property type="entry name" value="Hypothetical protein af1432"/>
    <property type="match status" value="1"/>
</dbReference>
<dbReference type="KEGG" id="cbei:LF65_00031"/>
<evidence type="ECO:0000313" key="2">
    <source>
        <dbReference type="EMBL" id="AJG96726.1"/>
    </source>
</evidence>
<dbReference type="SMART" id="SM00471">
    <property type="entry name" value="HDc"/>
    <property type="match status" value="1"/>
</dbReference>
<gene>
    <name evidence="2" type="ORF">LF65_00031</name>
</gene>
<dbReference type="CDD" id="cd00077">
    <property type="entry name" value="HDc"/>
    <property type="match status" value="1"/>
</dbReference>
<dbReference type="InterPro" id="IPR003607">
    <property type="entry name" value="HD/PDEase_dom"/>
</dbReference>
<organism evidence="2 3">
    <name type="scientific">Clostridium beijerinckii</name>
    <name type="common">Clostridium MP</name>
    <dbReference type="NCBI Taxonomy" id="1520"/>
    <lineage>
        <taxon>Bacteria</taxon>
        <taxon>Bacillati</taxon>
        <taxon>Bacillota</taxon>
        <taxon>Clostridia</taxon>
        <taxon>Eubacteriales</taxon>
        <taxon>Clostridiaceae</taxon>
        <taxon>Clostridium</taxon>
    </lineage>
</organism>
<dbReference type="InterPro" id="IPR037522">
    <property type="entry name" value="HD_GYP_dom"/>
</dbReference>
<accession>A0A0B5QEN8</accession>
<sequence length="369" mass="41873">MRLIPIECVRENSLLGKDIYTPDGRCLLRAGILLNDIMLQKIKEYKIFSLYIIDDYSSAEIEDVIKPELRQKSISVIKETFSDIERIASVHKFEKRSISEYTKQEQQYFNSITNIAEELLDNVLSNKNILISLVDIKSMDNYTYAHCVNVAVISLILGISLNLSKRNLTYLCIGALIHDIGKSFIPSEILQKPGKLTPEEFEVIKNHSLYGYKFLNNFFSLSSHIKLIVLQHHERFDGLGYPNSISGNKISYLARIVSIADVYDALTSDRPYKRAMCPSDALEYLMSNAGTLFDHDMLNVFCKIVIPFPQGTIVSLSNGDIGVVEETMPNFPLRPTIKILKSDYPNKIGSKVNLIENLSIVISDIKYEI</sequence>
<evidence type="ECO:0000259" key="1">
    <source>
        <dbReference type="PROSITE" id="PS51832"/>
    </source>
</evidence>
<dbReference type="AlphaFoldDB" id="A0A0B5QEN8"/>
<evidence type="ECO:0000313" key="3">
    <source>
        <dbReference type="Proteomes" id="UP000031866"/>
    </source>
</evidence>
<reference evidence="3" key="1">
    <citation type="submission" date="2014-12" db="EMBL/GenBank/DDBJ databases">
        <title>Genome sequence of Clostridium beijerinckii strain 59B.</title>
        <authorList>
            <person name="Little G.T."/>
            <person name="Minton N.P."/>
        </authorList>
    </citation>
    <scope>NUCLEOTIDE SEQUENCE [LARGE SCALE GENOMIC DNA]</scope>
    <source>
        <strain evidence="3">59B</strain>
    </source>
</reference>
<dbReference type="PANTHER" id="PTHR43155:SF2">
    <property type="entry name" value="CYCLIC DI-GMP PHOSPHODIESTERASE PA4108"/>
    <property type="match status" value="1"/>
</dbReference>
<protein>
    <submittedName>
        <fullName evidence="2">HD family phosphohydrolase</fullName>
    </submittedName>
</protein>
<keyword evidence="2" id="KW-0378">Hydrolase</keyword>
<name>A0A0B5QEN8_CLOBE</name>
<dbReference type="STRING" id="1520.LF65_00031"/>
<feature type="domain" description="HD-GYP" evidence="1">
    <location>
        <begin position="121"/>
        <end position="317"/>
    </location>
</feature>
<dbReference type="RefSeq" id="WP_041893286.1">
    <property type="nucleotide sequence ID" value="NZ_CP010086.2"/>
</dbReference>
<dbReference type="SUPFAM" id="SSF109604">
    <property type="entry name" value="HD-domain/PDEase-like"/>
    <property type="match status" value="1"/>
</dbReference>
<dbReference type="PROSITE" id="PS51832">
    <property type="entry name" value="HD_GYP"/>
    <property type="match status" value="1"/>
</dbReference>
<dbReference type="GO" id="GO:0016787">
    <property type="term" value="F:hydrolase activity"/>
    <property type="evidence" value="ECO:0007669"/>
    <property type="project" value="UniProtKB-KW"/>
</dbReference>
<dbReference type="OrthoDB" id="9804747at2"/>